<accession>A0A944DC90</accession>
<feature type="domain" description="OmpR/PhoB-type" evidence="7">
    <location>
        <begin position="126"/>
        <end position="225"/>
    </location>
</feature>
<evidence type="ECO:0000256" key="1">
    <source>
        <dbReference type="ARBA" id="ARBA00022553"/>
    </source>
</evidence>
<keyword evidence="1 4" id="KW-0597">Phosphoprotein</keyword>
<dbReference type="Proteomes" id="UP000694660">
    <property type="component" value="Unassembled WGS sequence"/>
</dbReference>
<evidence type="ECO:0000256" key="5">
    <source>
        <dbReference type="PROSITE-ProRule" id="PRU01091"/>
    </source>
</evidence>
<dbReference type="SUPFAM" id="SSF52172">
    <property type="entry name" value="CheY-like"/>
    <property type="match status" value="1"/>
</dbReference>
<dbReference type="PROSITE" id="PS50110">
    <property type="entry name" value="RESPONSE_REGULATORY"/>
    <property type="match status" value="1"/>
</dbReference>
<dbReference type="InterPro" id="IPR001867">
    <property type="entry name" value="OmpR/PhoB-type_DNA-bd"/>
</dbReference>
<evidence type="ECO:0000256" key="4">
    <source>
        <dbReference type="PROSITE-ProRule" id="PRU00169"/>
    </source>
</evidence>
<dbReference type="InterPro" id="IPR039420">
    <property type="entry name" value="WalR-like"/>
</dbReference>
<evidence type="ECO:0000256" key="2">
    <source>
        <dbReference type="ARBA" id="ARBA00023012"/>
    </source>
</evidence>
<dbReference type="CDD" id="cd17574">
    <property type="entry name" value="REC_OmpR"/>
    <property type="match status" value="1"/>
</dbReference>
<feature type="domain" description="Response regulatory" evidence="6">
    <location>
        <begin position="2"/>
        <end position="117"/>
    </location>
</feature>
<organism evidence="8 9">
    <name type="scientific">Denitromonas iodatirespirans</name>
    <dbReference type="NCBI Taxonomy" id="2795389"/>
    <lineage>
        <taxon>Bacteria</taxon>
        <taxon>Pseudomonadati</taxon>
        <taxon>Pseudomonadota</taxon>
        <taxon>Betaproteobacteria</taxon>
        <taxon>Rhodocyclales</taxon>
        <taxon>Zoogloeaceae</taxon>
        <taxon>Denitromonas</taxon>
    </lineage>
</organism>
<dbReference type="InterPro" id="IPR036388">
    <property type="entry name" value="WH-like_DNA-bd_sf"/>
</dbReference>
<dbReference type="GO" id="GO:0000156">
    <property type="term" value="F:phosphorelay response regulator activity"/>
    <property type="evidence" value="ECO:0007669"/>
    <property type="project" value="TreeGrafter"/>
</dbReference>
<dbReference type="GO" id="GO:0032993">
    <property type="term" value="C:protein-DNA complex"/>
    <property type="evidence" value="ECO:0007669"/>
    <property type="project" value="TreeGrafter"/>
</dbReference>
<dbReference type="CDD" id="cd00383">
    <property type="entry name" value="trans_reg_C"/>
    <property type="match status" value="1"/>
</dbReference>
<evidence type="ECO:0000256" key="3">
    <source>
        <dbReference type="ARBA" id="ARBA00023125"/>
    </source>
</evidence>
<dbReference type="GO" id="GO:0000976">
    <property type="term" value="F:transcription cis-regulatory region binding"/>
    <property type="evidence" value="ECO:0007669"/>
    <property type="project" value="TreeGrafter"/>
</dbReference>
<dbReference type="SMART" id="SM00862">
    <property type="entry name" value="Trans_reg_C"/>
    <property type="match status" value="1"/>
</dbReference>
<dbReference type="Gene3D" id="1.10.10.10">
    <property type="entry name" value="Winged helix-like DNA-binding domain superfamily/Winged helix DNA-binding domain"/>
    <property type="match status" value="1"/>
</dbReference>
<evidence type="ECO:0000313" key="8">
    <source>
        <dbReference type="EMBL" id="MBT0960078.1"/>
    </source>
</evidence>
<dbReference type="InterPro" id="IPR011006">
    <property type="entry name" value="CheY-like_superfamily"/>
</dbReference>
<comment type="caution">
    <text evidence="8">The sequence shown here is derived from an EMBL/GenBank/DDBJ whole genome shotgun (WGS) entry which is preliminary data.</text>
</comment>
<dbReference type="SMART" id="SM00448">
    <property type="entry name" value="REC"/>
    <property type="match status" value="1"/>
</dbReference>
<dbReference type="EMBL" id="JAEKFT010000002">
    <property type="protein sequence ID" value="MBT0960078.1"/>
    <property type="molecule type" value="Genomic_DNA"/>
</dbReference>
<feature type="DNA-binding region" description="OmpR/PhoB-type" evidence="5">
    <location>
        <begin position="126"/>
        <end position="225"/>
    </location>
</feature>
<protein>
    <submittedName>
        <fullName evidence="8">Response regulator transcription factor</fullName>
    </submittedName>
</protein>
<sequence>MRLAILEDDTLQSEKLAEWLGHAGHDVHAFSQPRDFIRVAGRESFDLCLIDWMLPEMTGTEVLHWLREDRANDTPVIFITARDAEEDIVTALGAGADDYLVKPLRRFELLSRIDAVLRRARPLAGDNIVDVPPYRFDTQGKRATIDGEPVELTDKEFDLAVFLFKNLGRLLSRGHMLEAVWGRNPNLATRTVDTHISRVRSKLGLRPESGFRLTPTYNYGYRLEQIEAVEDGVAD</sequence>
<evidence type="ECO:0000313" key="9">
    <source>
        <dbReference type="Proteomes" id="UP000694660"/>
    </source>
</evidence>
<evidence type="ECO:0000259" key="7">
    <source>
        <dbReference type="PROSITE" id="PS51755"/>
    </source>
</evidence>
<dbReference type="GO" id="GO:0005829">
    <property type="term" value="C:cytosol"/>
    <property type="evidence" value="ECO:0007669"/>
    <property type="project" value="TreeGrafter"/>
</dbReference>
<keyword evidence="3 5" id="KW-0238">DNA-binding</keyword>
<feature type="modified residue" description="4-aspartylphosphate" evidence="4">
    <location>
        <position position="51"/>
    </location>
</feature>
<dbReference type="PANTHER" id="PTHR48111:SF40">
    <property type="entry name" value="PHOSPHATE REGULON TRANSCRIPTIONAL REGULATORY PROTEIN PHOB"/>
    <property type="match status" value="1"/>
</dbReference>
<dbReference type="PANTHER" id="PTHR48111">
    <property type="entry name" value="REGULATOR OF RPOS"/>
    <property type="match status" value="1"/>
</dbReference>
<dbReference type="AlphaFoldDB" id="A0A944DC90"/>
<evidence type="ECO:0000259" key="6">
    <source>
        <dbReference type="PROSITE" id="PS50110"/>
    </source>
</evidence>
<dbReference type="RefSeq" id="WP_214359833.1">
    <property type="nucleotide sequence ID" value="NZ_JAEKFT010000002.1"/>
</dbReference>
<gene>
    <name evidence="8" type="ORF">I8J34_02725</name>
</gene>
<keyword evidence="2" id="KW-0902">Two-component regulatory system</keyword>
<reference evidence="9" key="1">
    <citation type="journal article" date="2022" name="ISME J.">
        <title>Genetic and phylogenetic analysis of dissimilatory iodate-reducing bacteria identifies potential niches across the world's oceans.</title>
        <authorList>
            <person name="Reyes-Umana V."/>
            <person name="Henning Z."/>
            <person name="Lee K."/>
            <person name="Barnum T.P."/>
            <person name="Coates J.D."/>
        </authorList>
    </citation>
    <scope>NUCLEOTIDE SEQUENCE [LARGE SCALE GENOMIC DNA]</scope>
    <source>
        <strain evidence="9">IR12</strain>
    </source>
</reference>
<proteinExistence type="predicted"/>
<dbReference type="Gene3D" id="3.40.50.2300">
    <property type="match status" value="1"/>
</dbReference>
<dbReference type="Pfam" id="PF00072">
    <property type="entry name" value="Response_reg"/>
    <property type="match status" value="1"/>
</dbReference>
<keyword evidence="9" id="KW-1185">Reference proteome</keyword>
<dbReference type="InterPro" id="IPR001789">
    <property type="entry name" value="Sig_transdc_resp-reg_receiver"/>
</dbReference>
<dbReference type="PROSITE" id="PS51755">
    <property type="entry name" value="OMPR_PHOB"/>
    <property type="match status" value="1"/>
</dbReference>
<dbReference type="GO" id="GO:0006355">
    <property type="term" value="P:regulation of DNA-templated transcription"/>
    <property type="evidence" value="ECO:0007669"/>
    <property type="project" value="InterPro"/>
</dbReference>
<dbReference type="Pfam" id="PF00486">
    <property type="entry name" value="Trans_reg_C"/>
    <property type="match status" value="1"/>
</dbReference>
<name>A0A944DC90_DENI1</name>